<proteinExistence type="predicted"/>
<evidence type="ECO:0000313" key="1">
    <source>
        <dbReference type="EMBL" id="APC96440.1"/>
    </source>
</evidence>
<dbReference type="AlphaFoldDB" id="A0A1J0KRP0"/>
<gene>
    <name evidence="1" type="ORF">KX01_318</name>
</gene>
<organism evidence="1 2">
    <name type="scientific">Francisella frigiditurris</name>
    <dbReference type="NCBI Taxonomy" id="1542390"/>
    <lineage>
        <taxon>Bacteria</taxon>
        <taxon>Pseudomonadati</taxon>
        <taxon>Pseudomonadota</taxon>
        <taxon>Gammaproteobacteria</taxon>
        <taxon>Thiotrichales</taxon>
        <taxon>Francisellaceae</taxon>
        <taxon>Francisella</taxon>
    </lineage>
</organism>
<dbReference type="RefSeq" id="WP_071663327.1">
    <property type="nucleotide sequence ID" value="NZ_CP009654.1"/>
</dbReference>
<dbReference type="OrthoDB" id="5604531at2"/>
<accession>A0A1J0KRP0</accession>
<dbReference type="EMBL" id="CP009654">
    <property type="protein sequence ID" value="APC96440.1"/>
    <property type="molecule type" value="Genomic_DNA"/>
</dbReference>
<reference evidence="2" key="1">
    <citation type="submission" date="2014-10" db="EMBL/GenBank/DDBJ databases">
        <authorList>
            <person name="Kuske C.R."/>
            <person name="Challacombe J.F."/>
            <person name="Daligault H.E."/>
            <person name="Davenport K.W."/>
            <person name="Johnson S.L."/>
            <person name="Siddaramappa S."/>
            <person name="Petersen J.M."/>
        </authorList>
    </citation>
    <scope>NUCLEOTIDE SEQUENCE [LARGE SCALE GENOMIC DNA]</scope>
    <source>
        <strain evidence="2">CA97-1460</strain>
    </source>
</reference>
<evidence type="ECO:0000313" key="2">
    <source>
        <dbReference type="Proteomes" id="UP000182521"/>
    </source>
</evidence>
<dbReference type="Proteomes" id="UP000182521">
    <property type="component" value="Chromosome"/>
</dbReference>
<name>A0A1J0KRP0_9GAMM</name>
<keyword evidence="2" id="KW-1185">Reference proteome</keyword>
<sequence>MSRKYCVLKDDNITKTLVELINKSYKADNVNSIQEVNLGHVLNHIDNDDAKAVIKSLWCDLEILVGHPVMLLDNSSQKGIIGKLYKKTGDRNLILNLRTDDSEAIFQSIYNASGIRVEIKDLSI</sequence>
<dbReference type="KEGG" id="frc:KX01_318"/>
<protein>
    <submittedName>
        <fullName evidence="1">Uncharacterized protein</fullName>
    </submittedName>
</protein>